<feature type="region of interest" description="Disordered" evidence="1">
    <location>
        <begin position="339"/>
        <end position="397"/>
    </location>
</feature>
<feature type="compositionally biased region" description="Polar residues" evidence="1">
    <location>
        <begin position="386"/>
        <end position="397"/>
    </location>
</feature>
<comment type="caution">
    <text evidence="2">The sequence shown here is derived from an EMBL/GenBank/DDBJ whole genome shotgun (WGS) entry which is preliminary data.</text>
</comment>
<evidence type="ECO:0000313" key="3">
    <source>
        <dbReference type="Proteomes" id="UP001165120"/>
    </source>
</evidence>
<reference evidence="2" key="1">
    <citation type="submission" date="2023-04" db="EMBL/GenBank/DDBJ databases">
        <title>Candida boidinii NBRC 10035.</title>
        <authorList>
            <person name="Ichikawa N."/>
            <person name="Sato H."/>
            <person name="Tonouchi N."/>
        </authorList>
    </citation>
    <scope>NUCLEOTIDE SEQUENCE</scope>
    <source>
        <strain evidence="2">NBRC 10035</strain>
    </source>
</reference>
<accession>A0A9W6WFH9</accession>
<proteinExistence type="predicted"/>
<name>A0A9W6WFH9_CANBO</name>
<dbReference type="AlphaFoldDB" id="A0A9W6WFH9"/>
<protein>
    <submittedName>
        <fullName evidence="2">Unnamed protein product</fullName>
    </submittedName>
</protein>
<feature type="region of interest" description="Disordered" evidence="1">
    <location>
        <begin position="1"/>
        <end position="37"/>
    </location>
</feature>
<feature type="compositionally biased region" description="Polar residues" evidence="1">
    <location>
        <begin position="443"/>
        <end position="456"/>
    </location>
</feature>
<feature type="compositionally biased region" description="Acidic residues" evidence="1">
    <location>
        <begin position="355"/>
        <end position="377"/>
    </location>
</feature>
<dbReference type="EMBL" id="BSXN01000328">
    <property type="protein sequence ID" value="GME68109.1"/>
    <property type="molecule type" value="Genomic_DNA"/>
</dbReference>
<evidence type="ECO:0000313" key="2">
    <source>
        <dbReference type="EMBL" id="GME68109.1"/>
    </source>
</evidence>
<gene>
    <name evidence="2" type="ORF">Cboi02_000140300</name>
</gene>
<organism evidence="2 3">
    <name type="scientific">Candida boidinii</name>
    <name type="common">Yeast</name>
    <dbReference type="NCBI Taxonomy" id="5477"/>
    <lineage>
        <taxon>Eukaryota</taxon>
        <taxon>Fungi</taxon>
        <taxon>Dikarya</taxon>
        <taxon>Ascomycota</taxon>
        <taxon>Saccharomycotina</taxon>
        <taxon>Pichiomycetes</taxon>
        <taxon>Pichiales</taxon>
        <taxon>Pichiaceae</taxon>
        <taxon>Ogataea</taxon>
        <taxon>Ogataea/Candida clade</taxon>
    </lineage>
</organism>
<feature type="compositionally biased region" description="Low complexity" evidence="1">
    <location>
        <begin position="10"/>
        <end position="25"/>
    </location>
</feature>
<sequence>MELGQKTVKKQQQLPMDKQQQQQQQAHFPNNKPSNQVPRIYEINENSQINPKLPIMNLEERGRVKERHINNKERFKFSRSRTQSPFVYTANNTYANTNTNTNTNNTNHQTVYSNLAYNNKIELKRHSISSISVSNSQESTTPTTLSTTTITNNNINHLNEFANPQLNDKYDNKLLMSAYNDNNVFNTVVPQFKKNYSLNMNSNHKNATNINGDHNNNTIVSKLDTRITNDLHIPNLNKPRKTSNLTHQVMIFQQADQSISQQLANGNSKEYIKPSELKPSELKFSQSNEDKDKLINPFTQEIINTDNNTVLSSQNLKNNPLVHTHIVDKIINRSFPDSILDKSKSKTSNGLNSDSEPDMDSDSDSSSDEEEQDDDDLKDFNHENEQSSYSTTSNFDSTYDYTHNHTVMRVQAKQLALKELIHKSSTTENAWMKQFGGSVITNNHNPSSNRFSQPFSTTAATTPDTPNDDYEKFMNDYSNKKPVDSNNNCGTGGYGDGTSGGSGLNDKLKWSNVSIEQRHNYETINFNLRNLRMFNRDPITSSIIRIKSNEKEYNKDKNFNVSRKISKLLYKFDGSVTNLNNNSNNDSNTSNVSNNTDSDKLKNYTDSKTGKFKLGLGDDIAFTIWNKSSANLQAI</sequence>
<feature type="compositionally biased region" description="Polar residues" evidence="1">
    <location>
        <begin position="26"/>
        <end position="37"/>
    </location>
</feature>
<dbReference type="Proteomes" id="UP001165120">
    <property type="component" value="Unassembled WGS sequence"/>
</dbReference>
<evidence type="ECO:0000256" key="1">
    <source>
        <dbReference type="SAM" id="MobiDB-lite"/>
    </source>
</evidence>
<keyword evidence="3" id="KW-1185">Reference proteome</keyword>
<feature type="compositionally biased region" description="Low complexity" evidence="1">
    <location>
        <begin position="580"/>
        <end position="596"/>
    </location>
</feature>
<feature type="region of interest" description="Disordered" evidence="1">
    <location>
        <begin position="443"/>
        <end position="468"/>
    </location>
</feature>
<feature type="region of interest" description="Disordered" evidence="1">
    <location>
        <begin position="580"/>
        <end position="602"/>
    </location>
</feature>